<reference evidence="14 15" key="1">
    <citation type="journal article" date="2020" name="New Microbes New Infect">
        <title>Sellimonas caecigallum sp. nov., description and genome sequence of a new member of the Sellimonas genus isolated from the cecum of feral chicken.</title>
        <authorList>
            <person name="Wongkuna S."/>
            <person name="Ghimire S."/>
            <person name="Antony L."/>
            <person name="Chankhamhaengdecha S."/>
            <person name="Janvilisri T."/>
            <person name="Scaria J."/>
        </authorList>
    </citation>
    <scope>NUCLEOTIDE SEQUENCE [LARGE SCALE GENOMIC DNA]</scope>
    <source>
        <strain evidence="14 15">SW451</strain>
    </source>
</reference>
<protein>
    <recommendedName>
        <fullName evidence="12">tRNA-dihydrouridine synthase</fullName>
        <ecNumber evidence="12">1.3.1.-</ecNumber>
    </recommendedName>
</protein>
<keyword evidence="15" id="KW-1185">Reference proteome</keyword>
<dbReference type="InterPro" id="IPR013785">
    <property type="entry name" value="Aldolase_TIM"/>
</dbReference>
<feature type="domain" description="DUS-like FMN-binding" evidence="13">
    <location>
        <begin position="16"/>
        <end position="316"/>
    </location>
</feature>
<evidence type="ECO:0000256" key="5">
    <source>
        <dbReference type="ARBA" id="ARBA00022643"/>
    </source>
</evidence>
<keyword evidence="3" id="KW-0820">tRNA-binding</keyword>
<evidence type="ECO:0000256" key="3">
    <source>
        <dbReference type="ARBA" id="ARBA00022555"/>
    </source>
</evidence>
<evidence type="ECO:0000256" key="6">
    <source>
        <dbReference type="ARBA" id="ARBA00022694"/>
    </source>
</evidence>
<dbReference type="EC" id="1.3.1.-" evidence="12"/>
<comment type="caution">
    <text evidence="14">The sequence shown here is derived from an EMBL/GenBank/DDBJ whole genome shotgun (WGS) entry which is preliminary data.</text>
</comment>
<keyword evidence="8" id="KW-0694">RNA-binding</keyword>
<dbReference type="PIRSF" id="PIRSF006621">
    <property type="entry name" value="Dus"/>
    <property type="match status" value="1"/>
</dbReference>
<comment type="cofactor">
    <cofactor evidence="1 12">
        <name>FMN</name>
        <dbReference type="ChEBI" id="CHEBI:58210"/>
    </cofactor>
</comment>
<evidence type="ECO:0000256" key="7">
    <source>
        <dbReference type="ARBA" id="ARBA00022857"/>
    </source>
</evidence>
<evidence type="ECO:0000256" key="1">
    <source>
        <dbReference type="ARBA" id="ARBA00001917"/>
    </source>
</evidence>
<keyword evidence="4 12" id="KW-0285">Flavoprotein</keyword>
<dbReference type="InterPro" id="IPR018517">
    <property type="entry name" value="tRNA_hU_synthase_CS"/>
</dbReference>
<evidence type="ECO:0000256" key="12">
    <source>
        <dbReference type="PIRNR" id="PIRNR006621"/>
    </source>
</evidence>
<dbReference type="Pfam" id="PF01207">
    <property type="entry name" value="Dus"/>
    <property type="match status" value="1"/>
</dbReference>
<dbReference type="InterPro" id="IPR001269">
    <property type="entry name" value="DUS_fam"/>
</dbReference>
<comment type="function">
    <text evidence="2 12">Catalyzes the synthesis of 5,6-dihydrouridine (D), a modified base found in the D-loop of most tRNAs, via the reduction of the C5-C6 double bond in target uridines.</text>
</comment>
<dbReference type="InterPro" id="IPR004652">
    <property type="entry name" value="DusB-like"/>
</dbReference>
<evidence type="ECO:0000259" key="13">
    <source>
        <dbReference type="Pfam" id="PF01207"/>
    </source>
</evidence>
<evidence type="ECO:0000256" key="4">
    <source>
        <dbReference type="ARBA" id="ARBA00022630"/>
    </source>
</evidence>
<dbReference type="SUPFAM" id="SSF51395">
    <property type="entry name" value="FMN-linked oxidoreductases"/>
    <property type="match status" value="1"/>
</dbReference>
<evidence type="ECO:0000313" key="15">
    <source>
        <dbReference type="Proteomes" id="UP000779049"/>
    </source>
</evidence>
<keyword evidence="6 12" id="KW-0819">tRNA processing</keyword>
<dbReference type="CDD" id="cd02801">
    <property type="entry name" value="DUS_like_FMN"/>
    <property type="match status" value="1"/>
</dbReference>
<dbReference type="Proteomes" id="UP000779049">
    <property type="component" value="Unassembled WGS sequence"/>
</dbReference>
<dbReference type="PANTHER" id="PTHR45846:SF1">
    <property type="entry name" value="TRNA-DIHYDROURIDINE(47) SYNTHASE [NAD(P)(+)]-LIKE"/>
    <property type="match status" value="1"/>
</dbReference>
<comment type="catalytic activity">
    <reaction evidence="11">
        <text>a 5,6-dihydrouridine in tRNA + NAD(+) = a uridine in tRNA + NADH + H(+)</text>
        <dbReference type="Rhea" id="RHEA:54452"/>
        <dbReference type="Rhea" id="RHEA-COMP:13339"/>
        <dbReference type="Rhea" id="RHEA-COMP:13887"/>
        <dbReference type="ChEBI" id="CHEBI:15378"/>
        <dbReference type="ChEBI" id="CHEBI:57540"/>
        <dbReference type="ChEBI" id="CHEBI:57945"/>
        <dbReference type="ChEBI" id="CHEBI:65315"/>
        <dbReference type="ChEBI" id="CHEBI:74443"/>
    </reaction>
</comment>
<dbReference type="InterPro" id="IPR035587">
    <property type="entry name" value="DUS-like_FMN-bd"/>
</dbReference>
<dbReference type="PANTHER" id="PTHR45846">
    <property type="entry name" value="TRNA-DIHYDROURIDINE(47) SYNTHASE [NAD(P)(+)]-LIKE"/>
    <property type="match status" value="1"/>
</dbReference>
<evidence type="ECO:0000256" key="11">
    <source>
        <dbReference type="ARBA" id="ARBA00048802"/>
    </source>
</evidence>
<evidence type="ECO:0000313" key="14">
    <source>
        <dbReference type="EMBL" id="MBY0758472.1"/>
    </source>
</evidence>
<comment type="catalytic activity">
    <reaction evidence="10">
        <text>a 5,6-dihydrouridine in tRNA + NADP(+) = a uridine in tRNA + NADPH + H(+)</text>
        <dbReference type="Rhea" id="RHEA:23624"/>
        <dbReference type="Rhea" id="RHEA-COMP:13339"/>
        <dbReference type="Rhea" id="RHEA-COMP:13887"/>
        <dbReference type="ChEBI" id="CHEBI:15378"/>
        <dbReference type="ChEBI" id="CHEBI:57783"/>
        <dbReference type="ChEBI" id="CHEBI:58349"/>
        <dbReference type="ChEBI" id="CHEBI:65315"/>
        <dbReference type="ChEBI" id="CHEBI:74443"/>
    </reaction>
</comment>
<dbReference type="PROSITE" id="PS01136">
    <property type="entry name" value="UPF0034"/>
    <property type="match status" value="1"/>
</dbReference>
<dbReference type="InterPro" id="IPR024036">
    <property type="entry name" value="tRNA-dHydroUridine_Synthase_C"/>
</dbReference>
<gene>
    <name evidence="14" type="primary">dusB</name>
    <name evidence="14" type="ORF">FLB61_05115</name>
</gene>
<evidence type="ECO:0000256" key="8">
    <source>
        <dbReference type="ARBA" id="ARBA00022884"/>
    </source>
</evidence>
<evidence type="ECO:0000256" key="9">
    <source>
        <dbReference type="ARBA" id="ARBA00023002"/>
    </source>
</evidence>
<dbReference type="NCBIfam" id="TIGR00737">
    <property type="entry name" value="nifR3_yhdG"/>
    <property type="match status" value="1"/>
</dbReference>
<sequence length="322" mass="35989">MKKLKIGNVELENRYILAPMAGVTDLPFRLLCKEQGAGLLCMEMVSAKAILYKNRNTKSLLEIHPKERPVSLQLFGSDPDIMSEIAKQIEELPFAILDINMGCPVPKIVKNGEGSALMRNPALVHEIVSKVAKAIEKPVTVKIRKGFDDDSVNAVEIARIIEDAGAAAVAVHGRTREQYYSGKADWDIIRQVKEAVSIPVIGNGDVSSGEDAERMVSETGCDGIMVGRAVQGNPWIFQELIHYEETGEKLARPSVTEVREMMLRHAKLQMECKGDYTAIREMRKHVAWYTAGFPNSARLRAEINQVESYEELEKLLFEKLHE</sequence>
<dbReference type="Gene3D" id="1.10.1200.80">
    <property type="entry name" value="Putative flavin oxidoreducatase, domain 2"/>
    <property type="match status" value="1"/>
</dbReference>
<dbReference type="EMBL" id="VIRV01000005">
    <property type="protein sequence ID" value="MBY0758472.1"/>
    <property type="molecule type" value="Genomic_DNA"/>
</dbReference>
<keyword evidence="9 12" id="KW-0560">Oxidoreductase</keyword>
<accession>A0ABS7L679</accession>
<evidence type="ECO:0000256" key="10">
    <source>
        <dbReference type="ARBA" id="ARBA00048205"/>
    </source>
</evidence>
<comment type="similarity">
    <text evidence="12">Belongs to the dus family.</text>
</comment>
<organism evidence="14 15">
    <name type="scientific">Sellimonas caecigallum</name>
    <dbReference type="NCBI Taxonomy" id="2592333"/>
    <lineage>
        <taxon>Bacteria</taxon>
        <taxon>Bacillati</taxon>
        <taxon>Bacillota</taxon>
        <taxon>Clostridia</taxon>
        <taxon>Lachnospirales</taxon>
        <taxon>Lachnospiraceae</taxon>
        <taxon>Sellimonas</taxon>
    </lineage>
</organism>
<dbReference type="RefSeq" id="WP_087212027.1">
    <property type="nucleotide sequence ID" value="NZ_CP173660.1"/>
</dbReference>
<name>A0ABS7L679_9FIRM</name>
<proteinExistence type="inferred from homology"/>
<evidence type="ECO:0000256" key="2">
    <source>
        <dbReference type="ARBA" id="ARBA00002790"/>
    </source>
</evidence>
<keyword evidence="7" id="KW-0521">NADP</keyword>
<dbReference type="Gene3D" id="3.20.20.70">
    <property type="entry name" value="Aldolase class I"/>
    <property type="match status" value="1"/>
</dbReference>
<keyword evidence="5 12" id="KW-0288">FMN</keyword>